<dbReference type="PIRSF" id="PIRSF021524">
    <property type="entry name" value="MSH_acetyltransferase"/>
    <property type="match status" value="1"/>
</dbReference>
<comment type="caution">
    <text evidence="6">The sequence shown here is derived from an EMBL/GenBank/DDBJ whole genome shotgun (WGS) entry which is preliminary data.</text>
</comment>
<dbReference type="InterPro" id="IPR000182">
    <property type="entry name" value="GNAT_dom"/>
</dbReference>
<protein>
    <recommendedName>
        <fullName evidence="4">Mycothiol acetyltransferase</fullName>
        <shortName evidence="4">MSH acetyltransferase</shortName>
        <ecNumber evidence="4">2.3.1.189</ecNumber>
    </recommendedName>
    <alternativeName>
        <fullName evidence="4">Mycothiol synthase</fullName>
    </alternativeName>
</protein>
<evidence type="ECO:0000313" key="6">
    <source>
        <dbReference type="EMBL" id="PJJ57148.1"/>
    </source>
</evidence>
<dbReference type="RefSeq" id="WP_039340649.1">
    <property type="nucleotide sequence ID" value="NZ_PGEZ01000001.1"/>
</dbReference>
<feature type="binding site" evidence="4">
    <location>
        <position position="162"/>
    </location>
    <ligand>
        <name>1D-myo-inositol 2-(L-cysteinylamino)-2-deoxy-alpha-D-glucopyranoside</name>
        <dbReference type="ChEBI" id="CHEBI:58887"/>
    </ligand>
</feature>
<dbReference type="AlphaFoldDB" id="A0A0B2BP26"/>
<comment type="function">
    <text evidence="4">Catalyzes the transfer of acetyl from acetyl-CoA to desacetylmycothiol (Cys-GlcN-Ins) to form mycothiol.</text>
</comment>
<evidence type="ECO:0000256" key="4">
    <source>
        <dbReference type="HAMAP-Rule" id="MF_01698"/>
    </source>
</evidence>
<feature type="binding site" evidence="4">
    <location>
        <begin position="65"/>
        <end position="67"/>
    </location>
    <ligand>
        <name>acetyl-CoA</name>
        <dbReference type="ChEBI" id="CHEBI:57288"/>
        <label>1</label>
    </ligand>
</feature>
<keyword evidence="1 4" id="KW-0808">Transferase</keyword>
<organism evidence="6 7">
    <name type="scientific">Mumia flava</name>
    <dbReference type="NCBI Taxonomy" id="1348852"/>
    <lineage>
        <taxon>Bacteria</taxon>
        <taxon>Bacillati</taxon>
        <taxon>Actinomycetota</taxon>
        <taxon>Actinomycetes</taxon>
        <taxon>Propionibacteriales</taxon>
        <taxon>Nocardioidaceae</taxon>
        <taxon>Mumia</taxon>
    </lineage>
</organism>
<comment type="similarity">
    <text evidence="4">Belongs to the acetyltransferase family. MshD subfamily.</text>
</comment>
<evidence type="ECO:0000256" key="1">
    <source>
        <dbReference type="ARBA" id="ARBA00022679"/>
    </source>
</evidence>
<feature type="binding site" evidence="4">
    <location>
        <position position="201"/>
    </location>
    <ligand>
        <name>1D-myo-inositol 2-(L-cysteinylamino)-2-deoxy-alpha-D-glucopyranoside</name>
        <dbReference type="ChEBI" id="CHEBI:58887"/>
    </ligand>
</feature>
<dbReference type="Gene3D" id="3.40.630.30">
    <property type="match status" value="1"/>
</dbReference>
<dbReference type="PROSITE" id="PS51186">
    <property type="entry name" value="GNAT"/>
    <property type="match status" value="1"/>
</dbReference>
<keyword evidence="3 4" id="KW-0012">Acyltransferase</keyword>
<feature type="binding site" evidence="4">
    <location>
        <position position="25"/>
    </location>
    <ligand>
        <name>1D-myo-inositol 2-(L-cysteinylamino)-2-deoxy-alpha-D-glucopyranoside</name>
        <dbReference type="ChEBI" id="CHEBI:58887"/>
    </ligand>
</feature>
<dbReference type="PANTHER" id="PTHR43072:SF51">
    <property type="entry name" value="ABC SUPERFAMILY TRANSPORT PROTEIN"/>
    <property type="match status" value="1"/>
</dbReference>
<dbReference type="EMBL" id="PGEZ01000001">
    <property type="protein sequence ID" value="PJJ57148.1"/>
    <property type="molecule type" value="Genomic_DNA"/>
</dbReference>
<dbReference type="GO" id="GO:0010125">
    <property type="term" value="P:mycothiol biosynthetic process"/>
    <property type="evidence" value="ECO:0007669"/>
    <property type="project" value="UniProtKB-UniRule"/>
</dbReference>
<feature type="binding site" evidence="4">
    <location>
        <position position="216"/>
    </location>
    <ligand>
        <name>1D-myo-inositol 2-(L-cysteinylamino)-2-deoxy-alpha-D-glucopyranoside</name>
        <dbReference type="ChEBI" id="CHEBI:58887"/>
    </ligand>
</feature>
<dbReference type="NCBIfam" id="TIGR03448">
    <property type="entry name" value="mycothiol_MshD"/>
    <property type="match status" value="1"/>
</dbReference>
<keyword evidence="7" id="KW-1185">Reference proteome</keyword>
<gene>
    <name evidence="4" type="primary">mshD</name>
    <name evidence="6" type="ORF">CLV56_1369</name>
</gene>
<dbReference type="InterPro" id="IPR017813">
    <property type="entry name" value="Mycothiol_AcTrfase"/>
</dbReference>
<reference evidence="6 7" key="1">
    <citation type="submission" date="2017-11" db="EMBL/GenBank/DDBJ databases">
        <title>Genomic Encyclopedia of Archaeal and Bacterial Type Strains, Phase II (KMG-II): From Individual Species to Whole Genera.</title>
        <authorList>
            <person name="Goeker M."/>
        </authorList>
    </citation>
    <scope>NUCLEOTIDE SEQUENCE [LARGE SCALE GENOMIC DNA]</scope>
    <source>
        <strain evidence="6 7">DSM 27763</strain>
    </source>
</reference>
<comment type="catalytic activity">
    <reaction evidence="4">
        <text>1D-myo-inositol 2-(L-cysteinylamino)-2-deoxy-alpha-D-glucopyranoside + acetyl-CoA = mycothiol + CoA + H(+)</text>
        <dbReference type="Rhea" id="RHEA:26172"/>
        <dbReference type="ChEBI" id="CHEBI:15378"/>
        <dbReference type="ChEBI" id="CHEBI:16768"/>
        <dbReference type="ChEBI" id="CHEBI:57287"/>
        <dbReference type="ChEBI" id="CHEBI:57288"/>
        <dbReference type="ChEBI" id="CHEBI:58887"/>
        <dbReference type="EC" id="2.3.1.189"/>
    </reaction>
</comment>
<evidence type="ECO:0000313" key="7">
    <source>
        <dbReference type="Proteomes" id="UP000230842"/>
    </source>
</evidence>
<dbReference type="SUPFAM" id="SSF55729">
    <property type="entry name" value="Acyl-CoA N-acyltransferases (Nat)"/>
    <property type="match status" value="1"/>
</dbReference>
<comment type="caution">
    <text evidence="4">Lacks conserved residue(s) required for the propagation of feature annotation.</text>
</comment>
<feature type="domain" description="N-acetyltransferase" evidence="5">
    <location>
        <begin position="136"/>
        <end position="282"/>
    </location>
</feature>
<keyword evidence="2 4" id="KW-0677">Repeat</keyword>
<dbReference type="EC" id="2.3.1.189" evidence="4"/>
<dbReference type="Proteomes" id="UP000230842">
    <property type="component" value="Unassembled WGS sequence"/>
</dbReference>
<feature type="binding site" evidence="4">
    <location>
        <begin position="227"/>
        <end position="233"/>
    </location>
    <ligand>
        <name>acetyl-CoA</name>
        <dbReference type="ChEBI" id="CHEBI:57288"/>
        <label>2</label>
    </ligand>
</feature>
<comment type="subunit">
    <text evidence="4">Monomer.</text>
</comment>
<feature type="binding site" evidence="4">
    <location>
        <begin position="220"/>
        <end position="222"/>
    </location>
    <ligand>
        <name>acetyl-CoA</name>
        <dbReference type="ChEBI" id="CHEBI:57288"/>
        <label>2</label>
    </ligand>
</feature>
<evidence type="ECO:0000259" key="5">
    <source>
        <dbReference type="PROSITE" id="PS51186"/>
    </source>
</evidence>
<proteinExistence type="inferred from homology"/>
<evidence type="ECO:0000256" key="3">
    <source>
        <dbReference type="ARBA" id="ARBA00023315"/>
    </source>
</evidence>
<dbReference type="HAMAP" id="MF_01698">
    <property type="entry name" value="MshD"/>
    <property type="match status" value="1"/>
</dbReference>
<dbReference type="Pfam" id="PF00583">
    <property type="entry name" value="Acetyltransf_1"/>
    <property type="match status" value="1"/>
</dbReference>
<accession>A0A0B2BP26</accession>
<feature type="binding site" evidence="4">
    <location>
        <position position="254"/>
    </location>
    <ligand>
        <name>1D-myo-inositol 2-(L-cysteinylamino)-2-deoxy-alpha-D-glucopyranoside</name>
        <dbReference type="ChEBI" id="CHEBI:58887"/>
    </ligand>
</feature>
<evidence type="ECO:0000256" key="2">
    <source>
        <dbReference type="ARBA" id="ARBA00022737"/>
    </source>
</evidence>
<dbReference type="OrthoDB" id="3208058at2"/>
<name>A0A0B2BP26_9ACTN</name>
<dbReference type="PANTHER" id="PTHR43072">
    <property type="entry name" value="N-ACETYLTRANSFERASE"/>
    <property type="match status" value="1"/>
</dbReference>
<dbReference type="GO" id="GO:0035447">
    <property type="term" value="F:mycothiol synthase activity"/>
    <property type="evidence" value="ECO:0007669"/>
    <property type="project" value="UniProtKB-UniRule"/>
</dbReference>
<sequence>MSTTDPRLALADAVADADGVAPLNEASRIAIAAGEEPRVDRLLADDNSGTPHALAYAPGDAPVELCVRPDRRGAGVGTALVRDLLDAGEDAFWAHGDLDPARAIASAVGLHAARTLLVLSRDADEPLPPEQPLEGTTLRTWRETDRDELIAVNARAFADHAEQGAMDSADLAARMAQEWFDPAGLFVAERDGRVVGFHWTKVDPDAHTADGRGVGEVYVVGVDPGAQGGGLGKALTLRGLHHLVGLGLGRIDLYVEGDNTPALATYYGLGFSETARDVLYAR</sequence>
<dbReference type="InterPro" id="IPR016181">
    <property type="entry name" value="Acyl_CoA_acyltransferase"/>
</dbReference>